<dbReference type="EMBL" id="DVOH01000007">
    <property type="protein sequence ID" value="HIU99594.1"/>
    <property type="molecule type" value="Genomic_DNA"/>
</dbReference>
<evidence type="ECO:0000256" key="8">
    <source>
        <dbReference type="ARBA" id="ARBA00022840"/>
    </source>
</evidence>
<keyword evidence="5 12" id="KW-0235">DNA replication</keyword>
<dbReference type="GO" id="GO:0000731">
    <property type="term" value="P:DNA synthesis involved in DNA repair"/>
    <property type="evidence" value="ECO:0007669"/>
    <property type="project" value="TreeGrafter"/>
</dbReference>
<dbReference type="InterPro" id="IPR003395">
    <property type="entry name" value="RecF/RecN/SMC_N"/>
</dbReference>
<reference evidence="15" key="1">
    <citation type="submission" date="2020-10" db="EMBL/GenBank/DDBJ databases">
        <authorList>
            <person name="Gilroy R."/>
        </authorList>
    </citation>
    <scope>NUCLEOTIDE SEQUENCE</scope>
    <source>
        <strain evidence="15">23406</strain>
    </source>
</reference>
<dbReference type="PROSITE" id="PS00617">
    <property type="entry name" value="RECF_1"/>
    <property type="match status" value="1"/>
</dbReference>
<dbReference type="PROSITE" id="PS00618">
    <property type="entry name" value="RECF_2"/>
    <property type="match status" value="1"/>
</dbReference>
<keyword evidence="8 12" id="KW-0067">ATP-binding</keyword>
<organism evidence="15 16">
    <name type="scientific">Candidatus Stercoripulliclostridium merdipullorum</name>
    <dbReference type="NCBI Taxonomy" id="2840952"/>
    <lineage>
        <taxon>Bacteria</taxon>
        <taxon>Bacillati</taxon>
        <taxon>Bacillota</taxon>
        <taxon>Clostridia</taxon>
        <taxon>Eubacteriales</taxon>
        <taxon>Candidatus Stercoripulliclostridium</taxon>
    </lineage>
</organism>
<gene>
    <name evidence="12 15" type="primary">recF</name>
    <name evidence="15" type="ORF">IAB14_00585</name>
</gene>
<evidence type="ECO:0000256" key="12">
    <source>
        <dbReference type="HAMAP-Rule" id="MF_00365"/>
    </source>
</evidence>
<evidence type="ECO:0000256" key="11">
    <source>
        <dbReference type="ARBA" id="ARBA00023236"/>
    </source>
</evidence>
<dbReference type="PANTHER" id="PTHR32182">
    <property type="entry name" value="DNA REPLICATION AND REPAIR PROTEIN RECF"/>
    <property type="match status" value="1"/>
</dbReference>
<evidence type="ECO:0000256" key="10">
    <source>
        <dbReference type="ARBA" id="ARBA00023204"/>
    </source>
</evidence>
<keyword evidence="6 12" id="KW-0547">Nucleotide-binding</keyword>
<dbReference type="PANTHER" id="PTHR32182:SF0">
    <property type="entry name" value="DNA REPLICATION AND REPAIR PROTEIN RECF"/>
    <property type="match status" value="1"/>
</dbReference>
<dbReference type="GO" id="GO:0005524">
    <property type="term" value="F:ATP binding"/>
    <property type="evidence" value="ECO:0007669"/>
    <property type="project" value="UniProtKB-UniRule"/>
</dbReference>
<evidence type="ECO:0000256" key="2">
    <source>
        <dbReference type="ARBA" id="ARBA00008016"/>
    </source>
</evidence>
<keyword evidence="11 12" id="KW-0742">SOS response</keyword>
<dbReference type="GO" id="GO:0006302">
    <property type="term" value="P:double-strand break repair"/>
    <property type="evidence" value="ECO:0007669"/>
    <property type="project" value="TreeGrafter"/>
</dbReference>
<sequence>MIVTEVRLTDFLSYTAEAVRFSGGLNVVTGANASGKTNLIDSIYYAAIGRSSRHSKDKDLIRWGAETGAMVTVKVQKRFSTHTVDIYVDPQGKKRVLVDGIPISRIGELMGVVSVVFFSPEEIKLVKESPADRRRFLDISLSQQSKTYFYTLSKYNKLLQQRNKILKSYKGRPNLKDMLKIVDGEMIRAGAYLIAERAKFLESLDPLAAEEHLKLTGGKEALKLTYETETVDFGDIKESLAKLTEQAFHNDERLEYTTIGPHRDDIKISASGVDLRRFGSQGQQRSAVLSLKLAEIRAFYNRTGETPVLLLDDVLSELDADRQSALFDAVGGMQTFVTCTEFHDRFSDRFALYEIVDRKVLKRI</sequence>
<dbReference type="HAMAP" id="MF_00365">
    <property type="entry name" value="RecF"/>
    <property type="match status" value="1"/>
</dbReference>
<dbReference type="NCBIfam" id="TIGR00611">
    <property type="entry name" value="recf"/>
    <property type="match status" value="1"/>
</dbReference>
<comment type="subcellular location">
    <subcellularLocation>
        <location evidence="1 12 13">Cytoplasm</location>
    </subcellularLocation>
</comment>
<keyword evidence="7 12" id="KW-0227">DNA damage</keyword>
<accession>A0A9D1NAT7</accession>
<dbReference type="GO" id="GO:0005737">
    <property type="term" value="C:cytoplasm"/>
    <property type="evidence" value="ECO:0007669"/>
    <property type="project" value="UniProtKB-SubCell"/>
</dbReference>
<dbReference type="Gene3D" id="3.40.50.300">
    <property type="entry name" value="P-loop containing nucleotide triphosphate hydrolases"/>
    <property type="match status" value="1"/>
</dbReference>
<name>A0A9D1NAT7_9FIRM</name>
<dbReference type="AlphaFoldDB" id="A0A9D1NAT7"/>
<dbReference type="GO" id="GO:0009432">
    <property type="term" value="P:SOS response"/>
    <property type="evidence" value="ECO:0007669"/>
    <property type="project" value="UniProtKB-UniRule"/>
</dbReference>
<dbReference type="Pfam" id="PF02463">
    <property type="entry name" value="SMC_N"/>
    <property type="match status" value="1"/>
</dbReference>
<dbReference type="InterPro" id="IPR027417">
    <property type="entry name" value="P-loop_NTPase"/>
</dbReference>
<reference evidence="15" key="2">
    <citation type="journal article" date="2021" name="PeerJ">
        <title>Extensive microbial diversity within the chicken gut microbiome revealed by metagenomics and culture.</title>
        <authorList>
            <person name="Gilroy R."/>
            <person name="Ravi A."/>
            <person name="Getino M."/>
            <person name="Pursley I."/>
            <person name="Horton D.L."/>
            <person name="Alikhan N.F."/>
            <person name="Baker D."/>
            <person name="Gharbi K."/>
            <person name="Hall N."/>
            <person name="Watson M."/>
            <person name="Adriaenssens E.M."/>
            <person name="Foster-Nyarko E."/>
            <person name="Jarju S."/>
            <person name="Secka A."/>
            <person name="Antonio M."/>
            <person name="Oren A."/>
            <person name="Chaudhuri R.R."/>
            <person name="La Ragione R."/>
            <person name="Hildebrand F."/>
            <person name="Pallen M.J."/>
        </authorList>
    </citation>
    <scope>NUCLEOTIDE SEQUENCE</scope>
    <source>
        <strain evidence="15">23406</strain>
    </source>
</reference>
<evidence type="ECO:0000256" key="7">
    <source>
        <dbReference type="ARBA" id="ARBA00022763"/>
    </source>
</evidence>
<evidence type="ECO:0000256" key="9">
    <source>
        <dbReference type="ARBA" id="ARBA00023125"/>
    </source>
</evidence>
<evidence type="ECO:0000313" key="15">
    <source>
        <dbReference type="EMBL" id="HIU99594.1"/>
    </source>
</evidence>
<comment type="caution">
    <text evidence="15">The sequence shown here is derived from an EMBL/GenBank/DDBJ whole genome shotgun (WGS) entry which is preliminary data.</text>
</comment>
<dbReference type="InterPro" id="IPR018078">
    <property type="entry name" value="DNA-binding_RecF_CS"/>
</dbReference>
<comment type="similarity">
    <text evidence="2 12 13">Belongs to the RecF family.</text>
</comment>
<dbReference type="InterPro" id="IPR001238">
    <property type="entry name" value="DNA-binding_RecF"/>
</dbReference>
<protein>
    <recommendedName>
        <fullName evidence="3 12">DNA replication and repair protein RecF</fullName>
    </recommendedName>
</protein>
<dbReference type="Proteomes" id="UP000886891">
    <property type="component" value="Unassembled WGS sequence"/>
</dbReference>
<evidence type="ECO:0000256" key="13">
    <source>
        <dbReference type="RuleBase" id="RU000578"/>
    </source>
</evidence>
<dbReference type="GO" id="GO:0006260">
    <property type="term" value="P:DNA replication"/>
    <property type="evidence" value="ECO:0007669"/>
    <property type="project" value="UniProtKB-UniRule"/>
</dbReference>
<evidence type="ECO:0000256" key="4">
    <source>
        <dbReference type="ARBA" id="ARBA00022490"/>
    </source>
</evidence>
<evidence type="ECO:0000256" key="1">
    <source>
        <dbReference type="ARBA" id="ARBA00004496"/>
    </source>
</evidence>
<proteinExistence type="inferred from homology"/>
<feature type="domain" description="RecF/RecN/SMC N-terminal" evidence="14">
    <location>
        <begin position="3"/>
        <end position="331"/>
    </location>
</feature>
<comment type="function">
    <text evidence="12 13">The RecF protein is involved in DNA metabolism; it is required for DNA replication and normal SOS inducibility. RecF binds preferentially to single-stranded, linear DNA. It also seems to bind ATP.</text>
</comment>
<dbReference type="GO" id="GO:0003697">
    <property type="term" value="F:single-stranded DNA binding"/>
    <property type="evidence" value="ECO:0007669"/>
    <property type="project" value="UniProtKB-UniRule"/>
</dbReference>
<evidence type="ECO:0000256" key="3">
    <source>
        <dbReference type="ARBA" id="ARBA00020170"/>
    </source>
</evidence>
<feature type="binding site" evidence="12">
    <location>
        <begin position="30"/>
        <end position="37"/>
    </location>
    <ligand>
        <name>ATP</name>
        <dbReference type="ChEBI" id="CHEBI:30616"/>
    </ligand>
</feature>
<evidence type="ECO:0000256" key="5">
    <source>
        <dbReference type="ARBA" id="ARBA00022705"/>
    </source>
</evidence>
<keyword evidence="9 12" id="KW-0238">DNA-binding</keyword>
<evidence type="ECO:0000256" key="6">
    <source>
        <dbReference type="ARBA" id="ARBA00022741"/>
    </source>
</evidence>
<dbReference type="SUPFAM" id="SSF52540">
    <property type="entry name" value="P-loop containing nucleoside triphosphate hydrolases"/>
    <property type="match status" value="1"/>
</dbReference>
<evidence type="ECO:0000259" key="14">
    <source>
        <dbReference type="Pfam" id="PF02463"/>
    </source>
</evidence>
<evidence type="ECO:0000313" key="16">
    <source>
        <dbReference type="Proteomes" id="UP000886891"/>
    </source>
</evidence>
<dbReference type="InterPro" id="IPR042174">
    <property type="entry name" value="RecF_2"/>
</dbReference>
<keyword evidence="4 12" id="KW-0963">Cytoplasm</keyword>
<dbReference type="Gene3D" id="1.20.1050.90">
    <property type="entry name" value="RecF/RecN/SMC, N-terminal domain"/>
    <property type="match status" value="1"/>
</dbReference>
<keyword evidence="10 12" id="KW-0234">DNA repair</keyword>